<accession>A0A074KWH5</accession>
<dbReference type="Gene3D" id="3.20.20.100">
    <property type="entry name" value="NADP-dependent oxidoreductase domain"/>
    <property type="match status" value="1"/>
</dbReference>
<dbReference type="AlphaFoldDB" id="A0A074KWH5"/>
<dbReference type="Pfam" id="PF00248">
    <property type="entry name" value="Aldo_ket_red"/>
    <property type="match status" value="1"/>
</dbReference>
<dbReference type="OrthoDB" id="9773828at2"/>
<organism evidence="2 3">
    <name type="scientific">Anditalea andensis</name>
    <dbReference type="NCBI Taxonomy" id="1048983"/>
    <lineage>
        <taxon>Bacteria</taxon>
        <taxon>Pseudomonadati</taxon>
        <taxon>Bacteroidota</taxon>
        <taxon>Cytophagia</taxon>
        <taxon>Cytophagales</taxon>
        <taxon>Cytophagaceae</taxon>
        <taxon>Anditalea</taxon>
    </lineage>
</organism>
<evidence type="ECO:0000313" key="2">
    <source>
        <dbReference type="EMBL" id="KEO71958.1"/>
    </source>
</evidence>
<name>A0A074KWH5_9BACT</name>
<sequence length="323" mass="37059">MKYRRFGQTEWQVSEIGYGMWGMAGWTDSDDKESDHSLDLAVEEGCNFFDTAWGYGAGKSEKILGRLVKRHTDKKLYMATKIPPKNMTWPSRRGFDLSDCFPTDHIMEYTEKSLKNLGVETIDLMQFHVWEDEWAHQEEWQLAVEKLKATGKIQHMGISVNRWEPNNGIETLKTGLISSVQAIYNIFDQAPEDLLLPLCKQLDIGVIARVPFDEGTLTGTFTKETTFPEDDWRSTYFVPENLYASVEHADQLKPLVPHNMTMPEMALRFILSHPGIHTAIPGMRKSQHVKANISTSDGNGLPQDLLEKLKSHRWDRKPTDWSQ</sequence>
<protein>
    <submittedName>
        <fullName evidence="2">Aldo/keto reductase</fullName>
    </submittedName>
</protein>
<comment type="caution">
    <text evidence="2">The sequence shown here is derived from an EMBL/GenBank/DDBJ whole genome shotgun (WGS) entry which is preliminary data.</text>
</comment>
<dbReference type="SUPFAM" id="SSF51430">
    <property type="entry name" value="NAD(P)-linked oxidoreductase"/>
    <property type="match status" value="1"/>
</dbReference>
<dbReference type="InterPro" id="IPR036812">
    <property type="entry name" value="NAD(P)_OxRdtase_dom_sf"/>
</dbReference>
<dbReference type="RefSeq" id="WP_035078995.1">
    <property type="nucleotide sequence ID" value="NZ_JMIH01000034.1"/>
</dbReference>
<evidence type="ECO:0000259" key="1">
    <source>
        <dbReference type="Pfam" id="PF00248"/>
    </source>
</evidence>
<reference evidence="2 3" key="1">
    <citation type="submission" date="2014-04" db="EMBL/GenBank/DDBJ databases">
        <title>Characterization and application of a salt tolerant electro-active bacterium.</title>
        <authorList>
            <person name="Yang L."/>
            <person name="Wei S."/>
            <person name="Tay Q.X.M."/>
        </authorList>
    </citation>
    <scope>NUCLEOTIDE SEQUENCE [LARGE SCALE GENOMIC DNA]</scope>
    <source>
        <strain evidence="2 3">LY1</strain>
    </source>
</reference>
<dbReference type="eggNOG" id="COG0667">
    <property type="taxonomic scope" value="Bacteria"/>
</dbReference>
<dbReference type="InterPro" id="IPR053135">
    <property type="entry name" value="AKR2_Oxidoreductase"/>
</dbReference>
<dbReference type="EMBL" id="JMIH01000034">
    <property type="protein sequence ID" value="KEO71958.1"/>
    <property type="molecule type" value="Genomic_DNA"/>
</dbReference>
<proteinExistence type="predicted"/>
<dbReference type="PANTHER" id="PTHR43312:SF1">
    <property type="entry name" value="NADP-DEPENDENT OXIDOREDUCTASE DOMAIN-CONTAINING PROTEIN"/>
    <property type="match status" value="1"/>
</dbReference>
<dbReference type="CDD" id="cd19086">
    <property type="entry name" value="AKR_AKR11C1"/>
    <property type="match status" value="1"/>
</dbReference>
<dbReference type="InterPro" id="IPR023210">
    <property type="entry name" value="NADP_OxRdtase_dom"/>
</dbReference>
<dbReference type="PANTHER" id="PTHR43312">
    <property type="entry name" value="D-THREO-ALDOSE 1-DEHYDROGENASE"/>
    <property type="match status" value="1"/>
</dbReference>
<keyword evidence="3" id="KW-1185">Reference proteome</keyword>
<dbReference type="Proteomes" id="UP000027821">
    <property type="component" value="Unassembled WGS sequence"/>
</dbReference>
<evidence type="ECO:0000313" key="3">
    <source>
        <dbReference type="Proteomes" id="UP000027821"/>
    </source>
</evidence>
<gene>
    <name evidence="2" type="ORF">EL17_20805</name>
</gene>
<feature type="domain" description="NADP-dependent oxidoreductase" evidence="1">
    <location>
        <begin position="15"/>
        <end position="311"/>
    </location>
</feature>
<dbReference type="STRING" id="1048983.EL17_20805"/>